<evidence type="ECO:0000313" key="8">
    <source>
        <dbReference type="EMBL" id="ROV65800.1"/>
    </source>
</evidence>
<feature type="compositionally biased region" description="Low complexity" evidence="6">
    <location>
        <begin position="334"/>
        <end position="352"/>
    </location>
</feature>
<evidence type="ECO:0000256" key="5">
    <source>
        <dbReference type="PROSITE-ProRule" id="PRU10141"/>
    </source>
</evidence>
<evidence type="ECO:0000259" key="7">
    <source>
        <dbReference type="PROSITE" id="PS50011"/>
    </source>
</evidence>
<evidence type="ECO:0000256" key="4">
    <source>
        <dbReference type="ARBA" id="ARBA00022840"/>
    </source>
</evidence>
<dbReference type="Gene3D" id="1.10.510.10">
    <property type="entry name" value="Transferase(Phosphotransferase) domain 1"/>
    <property type="match status" value="1"/>
</dbReference>
<dbReference type="CDD" id="cd14014">
    <property type="entry name" value="STKc_PknB_like"/>
    <property type="match status" value="1"/>
</dbReference>
<organism evidence="8 9">
    <name type="scientific">Streptomyces globisporus</name>
    <dbReference type="NCBI Taxonomy" id="1908"/>
    <lineage>
        <taxon>Bacteria</taxon>
        <taxon>Bacillati</taxon>
        <taxon>Actinomycetota</taxon>
        <taxon>Actinomycetes</taxon>
        <taxon>Kitasatosporales</taxon>
        <taxon>Streptomycetaceae</taxon>
        <taxon>Streptomyces</taxon>
    </lineage>
</organism>
<dbReference type="PROSITE" id="PS00107">
    <property type="entry name" value="PROTEIN_KINASE_ATP"/>
    <property type="match status" value="1"/>
</dbReference>
<dbReference type="PROSITE" id="PS50011">
    <property type="entry name" value="PROTEIN_KINASE_DOM"/>
    <property type="match status" value="1"/>
</dbReference>
<feature type="domain" description="Protein kinase" evidence="7">
    <location>
        <begin position="24"/>
        <end position="276"/>
    </location>
</feature>
<protein>
    <submittedName>
        <fullName evidence="8">Serine/threonine protein kinase</fullName>
    </submittedName>
</protein>
<dbReference type="Pfam" id="PF00069">
    <property type="entry name" value="Pkinase"/>
    <property type="match status" value="1"/>
</dbReference>
<evidence type="ECO:0000256" key="1">
    <source>
        <dbReference type="ARBA" id="ARBA00022679"/>
    </source>
</evidence>
<proteinExistence type="predicted"/>
<feature type="compositionally biased region" description="Low complexity" evidence="6">
    <location>
        <begin position="450"/>
        <end position="463"/>
    </location>
</feature>
<evidence type="ECO:0000256" key="3">
    <source>
        <dbReference type="ARBA" id="ARBA00022777"/>
    </source>
</evidence>
<feature type="region of interest" description="Disordered" evidence="6">
    <location>
        <begin position="300"/>
        <end position="410"/>
    </location>
</feature>
<dbReference type="Gene3D" id="3.30.200.20">
    <property type="entry name" value="Phosphorylase Kinase, domain 1"/>
    <property type="match status" value="1"/>
</dbReference>
<dbReference type="SMART" id="SM00220">
    <property type="entry name" value="S_TKc"/>
    <property type="match status" value="1"/>
</dbReference>
<dbReference type="SUPFAM" id="SSF56112">
    <property type="entry name" value="Protein kinase-like (PK-like)"/>
    <property type="match status" value="1"/>
</dbReference>
<feature type="compositionally biased region" description="Low complexity" evidence="6">
    <location>
        <begin position="316"/>
        <end position="325"/>
    </location>
</feature>
<dbReference type="InterPro" id="IPR000719">
    <property type="entry name" value="Prot_kinase_dom"/>
</dbReference>
<name>A0A423UTZ8_STRGL</name>
<dbReference type="InterPro" id="IPR008271">
    <property type="entry name" value="Ser/Thr_kinase_AS"/>
</dbReference>
<dbReference type="PROSITE" id="PS00108">
    <property type="entry name" value="PROTEIN_KINASE_ST"/>
    <property type="match status" value="1"/>
</dbReference>
<feature type="compositionally biased region" description="Low complexity" evidence="6">
    <location>
        <begin position="386"/>
        <end position="405"/>
    </location>
</feature>
<gene>
    <name evidence="8" type="ORF">D3105_25400</name>
</gene>
<dbReference type="PANTHER" id="PTHR43289">
    <property type="entry name" value="MITOGEN-ACTIVATED PROTEIN KINASE KINASE KINASE 20-RELATED"/>
    <property type="match status" value="1"/>
</dbReference>
<feature type="compositionally biased region" description="Pro residues" evidence="6">
    <location>
        <begin position="303"/>
        <end position="315"/>
    </location>
</feature>
<dbReference type="EMBL" id="QWFA01000162">
    <property type="protein sequence ID" value="ROV65800.1"/>
    <property type="molecule type" value="Genomic_DNA"/>
</dbReference>
<dbReference type="RefSeq" id="WP_118905346.1">
    <property type="nucleotide sequence ID" value="NZ_QWFA01000162.1"/>
</dbReference>
<dbReference type="GO" id="GO:0005524">
    <property type="term" value="F:ATP binding"/>
    <property type="evidence" value="ECO:0007669"/>
    <property type="project" value="UniProtKB-UniRule"/>
</dbReference>
<dbReference type="InterPro" id="IPR011009">
    <property type="entry name" value="Kinase-like_dom_sf"/>
</dbReference>
<keyword evidence="4 5" id="KW-0067">ATP-binding</keyword>
<accession>A0A423UTZ8</accession>
<dbReference type="GO" id="GO:0004674">
    <property type="term" value="F:protein serine/threonine kinase activity"/>
    <property type="evidence" value="ECO:0007669"/>
    <property type="project" value="UniProtKB-KW"/>
</dbReference>
<dbReference type="Proteomes" id="UP000285596">
    <property type="component" value="Unassembled WGS sequence"/>
</dbReference>
<evidence type="ECO:0000256" key="6">
    <source>
        <dbReference type="SAM" id="MobiDB-lite"/>
    </source>
</evidence>
<reference evidence="8 9" key="1">
    <citation type="submission" date="2018-08" db="EMBL/GenBank/DDBJ databases">
        <title>Streptomyces globisporus 1912-4Crt, whole genome shotgun sequence.</title>
        <authorList>
            <person name="Matselyukh B."/>
        </authorList>
    </citation>
    <scope>NUCLEOTIDE SEQUENCE [LARGE SCALE GENOMIC DNA]</scope>
    <source>
        <strain evidence="8 9">1912-4Crt</strain>
    </source>
</reference>
<keyword evidence="2 5" id="KW-0547">Nucleotide-binding</keyword>
<keyword evidence="1" id="KW-0808">Transferase</keyword>
<feature type="region of interest" description="Disordered" evidence="6">
    <location>
        <begin position="439"/>
        <end position="478"/>
    </location>
</feature>
<evidence type="ECO:0000256" key="2">
    <source>
        <dbReference type="ARBA" id="ARBA00022741"/>
    </source>
</evidence>
<dbReference type="AlphaFoldDB" id="A0A423UTZ8"/>
<comment type="caution">
    <text evidence="8">The sequence shown here is derived from an EMBL/GenBank/DDBJ whole genome shotgun (WGS) entry which is preliminary data.</text>
</comment>
<dbReference type="InterPro" id="IPR017441">
    <property type="entry name" value="Protein_kinase_ATP_BS"/>
</dbReference>
<feature type="binding site" evidence="5">
    <location>
        <position position="52"/>
    </location>
    <ligand>
        <name>ATP</name>
        <dbReference type="ChEBI" id="CHEBI:30616"/>
    </ligand>
</feature>
<sequence length="611" mass="63650">MSSASSTDPFQPLKADDPAVVGGYRLAAVLGAGGMGKVYLSYTPGGRPLALKVIRAEFSEDPEFRRRFQQEVRSAQRVQGLYTAPVIDSDTEGAQPWLATAYVPGASLAHAVARHGGLPLRSVLLLTVGVAEALGGIHGAGIVHRDLKPANVLLAADGPRVIDFGIARAADTTALTGTGVSVGTPAFMAPEQAAAGTVTPATDVFALGQIAAYAAIGAPAFGEGPSHAVLYRIVHEDPDLSRLPDELRPLVTRCLSRDPTDRPALADIIRMCHEISPEPLRQGEDWLPRAVAGSITERLRMPAPAPTPPPQPSAAPTPTEFAPGNAPTPPPGGPTYTPTGYAVASAPTQTGPGTPGAPGVPGSVPPGPWQRHAYQQGHPTPPPQPSGFQQPGFQQPGWGSSGFQPAAPRRKRPGLVVGASIFGALVVLGVIGSLLPDDPDTSGKGDRATSSSAGAGSSGSGSADKARDKPADPRPVSYQGIDVTANYALKLADHPPRPVEDEGSGVSYGKGDFYFYRDDLFGDERVGSANGKLVVLKNSQKGSLEVCRQETRFTEKIELEQLTSGSQICVLSKAGHIAVVTYRGKSGPDDPSTYITIDLTVWRNAEEAQMS</sequence>
<keyword evidence="8" id="KW-0723">Serine/threonine-protein kinase</keyword>
<dbReference type="PANTHER" id="PTHR43289:SF34">
    <property type="entry name" value="SERINE_THREONINE-PROTEIN KINASE YBDM-RELATED"/>
    <property type="match status" value="1"/>
</dbReference>
<keyword evidence="3 8" id="KW-0418">Kinase</keyword>
<evidence type="ECO:0000313" key="9">
    <source>
        <dbReference type="Proteomes" id="UP000285596"/>
    </source>
</evidence>